<evidence type="ECO:0000313" key="1">
    <source>
        <dbReference type="EMBL" id="OBR05387.1"/>
    </source>
</evidence>
<comment type="caution">
    <text evidence="1">The sequence shown here is derived from an EMBL/GenBank/DDBJ whole genome shotgun (WGS) entry which is preliminary data.</text>
</comment>
<dbReference type="RefSeq" id="XP_018153905.1">
    <property type="nucleotide sequence ID" value="XM_018307064.1"/>
</dbReference>
<name>A0A1B7Y053_COLHI</name>
<dbReference type="EMBL" id="LTAN01000008">
    <property type="protein sequence ID" value="OBR05387.1"/>
    <property type="molecule type" value="Genomic_DNA"/>
</dbReference>
<dbReference type="AlphaFoldDB" id="A0A1B7Y053"/>
<dbReference type="GeneID" id="28871171"/>
<dbReference type="Proteomes" id="UP000092177">
    <property type="component" value="Chromosome 8"/>
</dbReference>
<reference evidence="2" key="1">
    <citation type="journal article" date="2017" name="BMC Genomics">
        <title>Gapless genome assembly of Colletotrichum higginsianum reveals chromosome structure and association of transposable elements with secondary metabolite gene clusters.</title>
        <authorList>
            <person name="Dallery J.-F."/>
            <person name="Lapalu N."/>
            <person name="Zampounis A."/>
            <person name="Pigne S."/>
            <person name="Luyten I."/>
            <person name="Amselem J."/>
            <person name="Wittenberg A.H.J."/>
            <person name="Zhou S."/>
            <person name="de Queiroz M.V."/>
            <person name="Robin G.P."/>
            <person name="Auger A."/>
            <person name="Hainaut M."/>
            <person name="Henrissat B."/>
            <person name="Kim K.-T."/>
            <person name="Lee Y.-H."/>
            <person name="Lespinet O."/>
            <person name="Schwartz D.C."/>
            <person name="Thon M.R."/>
            <person name="O'Connell R.J."/>
        </authorList>
    </citation>
    <scope>NUCLEOTIDE SEQUENCE [LARGE SCALE GENOMIC DNA]</scope>
    <source>
        <strain evidence="2">IMI 349063</strain>
    </source>
</reference>
<sequence length="75" mass="8432">MATLPSQNEKTPDQRLRLRCFSRASKDLKLREPLDAIRQDGLRFDFHCKQIEVPPSSLAKGSADACSIISRGRTC</sequence>
<organism evidence="1 2">
    <name type="scientific">Colletotrichum higginsianum (strain IMI 349063)</name>
    <name type="common">Crucifer anthracnose fungus</name>
    <dbReference type="NCBI Taxonomy" id="759273"/>
    <lineage>
        <taxon>Eukaryota</taxon>
        <taxon>Fungi</taxon>
        <taxon>Dikarya</taxon>
        <taxon>Ascomycota</taxon>
        <taxon>Pezizomycotina</taxon>
        <taxon>Sordariomycetes</taxon>
        <taxon>Hypocreomycetidae</taxon>
        <taxon>Glomerellales</taxon>
        <taxon>Glomerellaceae</taxon>
        <taxon>Colletotrichum</taxon>
        <taxon>Colletotrichum destructivum species complex</taxon>
    </lineage>
</organism>
<dbReference type="KEGG" id="chig:CH63R_12090"/>
<keyword evidence="2" id="KW-1185">Reference proteome</keyword>
<evidence type="ECO:0000313" key="2">
    <source>
        <dbReference type="Proteomes" id="UP000092177"/>
    </source>
</evidence>
<dbReference type="VEuPathDB" id="FungiDB:CH63R_12090"/>
<protein>
    <submittedName>
        <fullName evidence="1">Uncharacterized protein</fullName>
    </submittedName>
</protein>
<accession>A0A1B7Y053</accession>
<gene>
    <name evidence="1" type="ORF">CH63R_12090</name>
</gene>
<proteinExistence type="predicted"/>